<dbReference type="Pfam" id="PF00472">
    <property type="entry name" value="RF-1"/>
    <property type="match status" value="1"/>
</dbReference>
<dbReference type="NCBIfam" id="NF006718">
    <property type="entry name" value="PRK09256.1"/>
    <property type="match status" value="1"/>
</dbReference>
<keyword evidence="5" id="KW-1185">Reference proteome</keyword>
<evidence type="ECO:0000313" key="4">
    <source>
        <dbReference type="EMBL" id="GAA5025610.1"/>
    </source>
</evidence>
<dbReference type="GO" id="GO:0016787">
    <property type="term" value="F:hydrolase activity"/>
    <property type="evidence" value="ECO:0007669"/>
    <property type="project" value="UniProtKB-KW"/>
</dbReference>
<evidence type="ECO:0000313" key="5">
    <source>
        <dbReference type="Proteomes" id="UP001500427"/>
    </source>
</evidence>
<dbReference type="Gene3D" id="3.30.160.20">
    <property type="match status" value="1"/>
</dbReference>
<evidence type="ECO:0000256" key="2">
    <source>
        <dbReference type="SAM" id="MobiDB-lite"/>
    </source>
</evidence>
<comment type="caution">
    <text evidence="4">The sequence shown here is derived from an EMBL/GenBank/DDBJ whole genome shotgun (WGS) entry which is preliminary data.</text>
</comment>
<dbReference type="InterPro" id="IPR000352">
    <property type="entry name" value="Pep_chain_release_fac_I"/>
</dbReference>
<feature type="domain" description="Prokaryotic-type class I peptide chain release factors" evidence="3">
    <location>
        <begin position="21"/>
        <end position="145"/>
    </location>
</feature>
<protein>
    <submittedName>
        <fullName evidence="4">Alternative ribosome rescue aminoacyl-tRNA hydrolase ArfB</fullName>
    </submittedName>
</protein>
<organism evidence="4 5">
    <name type="scientific">Terrabacter aeriphilus</name>
    <dbReference type="NCBI Taxonomy" id="515662"/>
    <lineage>
        <taxon>Bacteria</taxon>
        <taxon>Bacillati</taxon>
        <taxon>Actinomycetota</taxon>
        <taxon>Actinomycetes</taxon>
        <taxon>Micrococcales</taxon>
        <taxon>Intrasporangiaceae</taxon>
        <taxon>Terrabacter</taxon>
    </lineage>
</organism>
<dbReference type="RefSeq" id="WP_345507197.1">
    <property type="nucleotide sequence ID" value="NZ_BAABIW010000014.1"/>
</dbReference>
<dbReference type="Proteomes" id="UP001500427">
    <property type="component" value="Unassembled WGS sequence"/>
</dbReference>
<feature type="compositionally biased region" description="Basic and acidic residues" evidence="2">
    <location>
        <begin position="140"/>
        <end position="151"/>
    </location>
</feature>
<feature type="region of interest" description="Disordered" evidence="2">
    <location>
        <begin position="108"/>
        <end position="151"/>
    </location>
</feature>
<dbReference type="PANTHER" id="PTHR47814:SF1">
    <property type="entry name" value="PEPTIDYL-TRNA HYDROLASE ARFB"/>
    <property type="match status" value="1"/>
</dbReference>
<dbReference type="EMBL" id="BAABIW010000014">
    <property type="protein sequence ID" value="GAA5025610.1"/>
    <property type="molecule type" value="Genomic_DNA"/>
</dbReference>
<reference evidence="5" key="1">
    <citation type="journal article" date="2019" name="Int. J. Syst. Evol. Microbiol.">
        <title>The Global Catalogue of Microorganisms (GCM) 10K type strain sequencing project: providing services to taxonomists for standard genome sequencing and annotation.</title>
        <authorList>
            <consortium name="The Broad Institute Genomics Platform"/>
            <consortium name="The Broad Institute Genome Sequencing Center for Infectious Disease"/>
            <person name="Wu L."/>
            <person name="Ma J."/>
        </authorList>
    </citation>
    <scope>NUCLEOTIDE SEQUENCE [LARGE SCALE GENOMIC DNA]</scope>
    <source>
        <strain evidence="5">JCM 17687</strain>
    </source>
</reference>
<comment type="similarity">
    <text evidence="1">Belongs to the prokaryotic/mitochondrial release factor family.</text>
</comment>
<dbReference type="PANTHER" id="PTHR47814">
    <property type="entry name" value="PEPTIDYL-TRNA HYDROLASE ARFB"/>
    <property type="match status" value="1"/>
</dbReference>
<dbReference type="SUPFAM" id="SSF75620">
    <property type="entry name" value="Release factor"/>
    <property type="match status" value="1"/>
</dbReference>
<name>A0ABP9JBX7_9MICO</name>
<evidence type="ECO:0000256" key="1">
    <source>
        <dbReference type="ARBA" id="ARBA00010835"/>
    </source>
</evidence>
<proteinExistence type="inferred from homology"/>
<accession>A0ABP9JBX7</accession>
<sequence length="151" mass="16223">MNEPGADLEVTPGPGLRRGLVIPASELVERFSRASGPGGQGVNTTDSRVELVLDVRTCTALTPTQRERLEGSPAARVVGGRITVVASEHRSQLRNRAAARERLVALLRAGLEPPAPARRATRPTRGSQQRRLAGKKRRGEVKSGRGRVPPE</sequence>
<keyword evidence="4" id="KW-0378">Hydrolase</keyword>
<dbReference type="InterPro" id="IPR045853">
    <property type="entry name" value="Pep_chain_release_fac_I_sf"/>
</dbReference>
<evidence type="ECO:0000259" key="3">
    <source>
        <dbReference type="Pfam" id="PF00472"/>
    </source>
</evidence>
<gene>
    <name evidence="4" type="primary">arfB</name>
    <name evidence="4" type="ORF">GCM10023258_18650</name>
</gene>